<dbReference type="InterPro" id="IPR003337">
    <property type="entry name" value="Trehalose_PPase"/>
</dbReference>
<dbReference type="Gene3D" id="3.40.50.2000">
    <property type="entry name" value="Glycogen Phosphorylase B"/>
    <property type="match status" value="2"/>
</dbReference>
<dbReference type="InterPro" id="IPR023214">
    <property type="entry name" value="HAD_sf"/>
</dbReference>
<dbReference type="Gene3D" id="3.40.50.1000">
    <property type="entry name" value="HAD superfamily/HAD-like"/>
    <property type="match status" value="1"/>
</dbReference>
<accession>A0ABR0KNG6</accession>
<comment type="caution">
    <text evidence="3">The sequence shown here is derived from an EMBL/GenBank/DDBJ whole genome shotgun (WGS) entry which is preliminary data.</text>
</comment>
<keyword evidence="4" id="KW-1185">Reference proteome</keyword>
<evidence type="ECO:0000256" key="1">
    <source>
        <dbReference type="ARBA" id="ARBA00005409"/>
    </source>
</evidence>
<dbReference type="PANTHER" id="PTHR10788">
    <property type="entry name" value="TREHALOSE-6-PHOSPHATE SYNTHASE"/>
    <property type="match status" value="1"/>
</dbReference>
<dbReference type="PANTHER" id="PTHR10788:SF15">
    <property type="entry name" value="TREHALOSE SYNTHASE COMPLEX REGULATORY SUBUNIT TPS3-RELATED"/>
    <property type="match status" value="1"/>
</dbReference>
<organism evidence="3 4">
    <name type="scientific">Lithohypha guttulata</name>
    <dbReference type="NCBI Taxonomy" id="1690604"/>
    <lineage>
        <taxon>Eukaryota</taxon>
        <taxon>Fungi</taxon>
        <taxon>Dikarya</taxon>
        <taxon>Ascomycota</taxon>
        <taxon>Pezizomycotina</taxon>
        <taxon>Eurotiomycetes</taxon>
        <taxon>Chaetothyriomycetidae</taxon>
        <taxon>Chaetothyriales</taxon>
        <taxon>Trichomeriaceae</taxon>
        <taxon>Lithohypha</taxon>
    </lineage>
</organism>
<feature type="region of interest" description="Disordered" evidence="2">
    <location>
        <begin position="140"/>
        <end position="197"/>
    </location>
</feature>
<sequence length="951" mass="107145">MVTFVVTLFSPNTVTFHSRSDRSPNGHARPVQEKDVLNDGLASCNREGQQFQPQDYCNHKVVPEPQSQNHHRSQSLTSPPTFTQFAVQTPGVFPTTPGATAMHEHYFRPYSRSSGDKKGMVRNQSTSSLQTLTALDAQNTSWGKNPELNQPKSHAQTPPSSSIFNDAAAAPKVSGEPETKFAKPSGRSKPSKQKMKEVDYTTDNYTVETSTLGNAGLVAAVNAASNEDEMLETIWVGTLGMPTDALPEDVKHHIAVKLENEHDSLAVFIDDTDMNSHYENYCKNILWPMLHSQVPDVPSSKAYQDNSWSHFVKVNEAFADQVTKNYKKGDVVWVHDYHLLLVPQIVRKHRPEAQIGLYIHSAFPPSEIFRILPSRCDLILGMLGADMIAFQTEDFRYNFLQTCSRLLNIEATEHGLVLEDGRFIDVFTVPMGIDIGAINICRQLPEVKNQLKELTERFQGKRLIVSRDKLNGVYGIKHKLKGYEYFLDKYPDLADQAVLVQIATSSTQDRDLRDEIHNMITRINGEWGSLNHQPIVYLNQDIDYSQYLALLSVADCLWVNSLSEGMNLTCHEFVLCQDQQLSLKGHAPLVLSEFVGAARVFGKNAILSNPWHPKGLAEALAKALTMDVSERDERWNKMYSATKKHCAQTWYAANMDGLAHAHQEHATRDPENVPRLQIRRLRQNYDSSKKRLLVIDFEGTLTTWDSPNESVVTVPLRVTELLSNLVNDPQNIVYVMSQHTMDSLEHMFRMVPSLGLIAENGAFLRKAGQREWKQMVDFETSTWHEGIMNILKHYQTAIPRSTVRVLKSGIMFHYYDAEDQKDAMNKAGELSNQINEMCENLKVNATPFEKGLYIHPSIINKRRPLEAIEGDLFKKSGAKDPDFVFAVGDSWEDECVFKWAHKLRGRVDDKKVLTCVVGKRSTVASTALTQGTEAVVQALEKLVFSSVTKGA</sequence>
<proteinExistence type="inferred from homology"/>
<gene>
    <name evidence="3" type="primary">TPS3</name>
    <name evidence="3" type="ORF">LTR24_000650</name>
</gene>
<name>A0ABR0KNG6_9EURO</name>
<feature type="region of interest" description="Disordered" evidence="2">
    <location>
        <begin position="109"/>
        <end position="128"/>
    </location>
</feature>
<evidence type="ECO:0000313" key="3">
    <source>
        <dbReference type="EMBL" id="KAK5101594.1"/>
    </source>
</evidence>
<dbReference type="InterPro" id="IPR001830">
    <property type="entry name" value="Glyco_trans_20"/>
</dbReference>
<dbReference type="Pfam" id="PF02358">
    <property type="entry name" value="Trehalose_PPase"/>
    <property type="match status" value="1"/>
</dbReference>
<dbReference type="EMBL" id="JAVRRG010000004">
    <property type="protein sequence ID" value="KAK5101594.1"/>
    <property type="molecule type" value="Genomic_DNA"/>
</dbReference>
<dbReference type="InterPro" id="IPR036412">
    <property type="entry name" value="HAD-like_sf"/>
</dbReference>
<comment type="similarity">
    <text evidence="1">In the N-terminal section; belongs to the glycosyltransferase 20 family.</text>
</comment>
<protein>
    <submittedName>
        <fullName evidence="3">Trehalose-6-P synthase/phosphatase complex subunit</fullName>
    </submittedName>
</protein>
<dbReference type="Gene3D" id="3.30.70.1020">
    <property type="entry name" value="Trehalose-6-phosphate phosphatase related protein, domain 2"/>
    <property type="match status" value="1"/>
</dbReference>
<dbReference type="SUPFAM" id="SSF56784">
    <property type="entry name" value="HAD-like"/>
    <property type="match status" value="1"/>
</dbReference>
<dbReference type="SUPFAM" id="SSF53756">
    <property type="entry name" value="UDP-Glycosyltransferase/glycogen phosphorylase"/>
    <property type="match status" value="1"/>
</dbReference>
<reference evidence="3 4" key="1">
    <citation type="submission" date="2023-08" db="EMBL/GenBank/DDBJ databases">
        <title>Black Yeasts Isolated from many extreme environments.</title>
        <authorList>
            <person name="Coleine C."/>
            <person name="Stajich J.E."/>
            <person name="Selbmann L."/>
        </authorList>
    </citation>
    <scope>NUCLEOTIDE SEQUENCE [LARGE SCALE GENOMIC DNA]</scope>
    <source>
        <strain evidence="3 4">CCFEE 5885</strain>
    </source>
</reference>
<dbReference type="Proteomes" id="UP001345013">
    <property type="component" value="Unassembled WGS sequence"/>
</dbReference>
<evidence type="ECO:0000256" key="2">
    <source>
        <dbReference type="SAM" id="MobiDB-lite"/>
    </source>
</evidence>
<dbReference type="CDD" id="cd03788">
    <property type="entry name" value="GT20_TPS"/>
    <property type="match status" value="1"/>
</dbReference>
<evidence type="ECO:0000313" key="4">
    <source>
        <dbReference type="Proteomes" id="UP001345013"/>
    </source>
</evidence>
<feature type="compositionally biased region" description="Polar residues" evidence="2">
    <location>
        <begin position="140"/>
        <end position="164"/>
    </location>
</feature>
<dbReference type="Pfam" id="PF00982">
    <property type="entry name" value="Glyco_transf_20"/>
    <property type="match status" value="1"/>
</dbReference>